<comment type="caution">
    <text evidence="4">The sequence shown here is derived from an EMBL/GenBank/DDBJ whole genome shotgun (WGS) entry which is preliminary data.</text>
</comment>
<keyword evidence="3" id="KW-1133">Transmembrane helix</keyword>
<evidence type="ECO:0000256" key="3">
    <source>
        <dbReference type="SAM" id="Phobius"/>
    </source>
</evidence>
<dbReference type="AlphaFoldDB" id="A0AA36DD34"/>
<keyword evidence="3" id="KW-0812">Transmembrane</keyword>
<keyword evidence="1" id="KW-0677">Repeat</keyword>
<keyword evidence="5" id="KW-1185">Reference proteome</keyword>
<protein>
    <submittedName>
        <fullName evidence="4">Uncharacterized protein</fullName>
    </submittedName>
</protein>
<feature type="region of interest" description="Disordered" evidence="2">
    <location>
        <begin position="170"/>
        <end position="265"/>
    </location>
</feature>
<accession>A0AA36DD34</accession>
<feature type="transmembrane region" description="Helical" evidence="3">
    <location>
        <begin position="12"/>
        <end position="34"/>
    </location>
</feature>
<dbReference type="EMBL" id="CATQJA010002665">
    <property type="protein sequence ID" value="CAJ0584025.1"/>
    <property type="molecule type" value="Genomic_DNA"/>
</dbReference>
<dbReference type="Pfam" id="PF01391">
    <property type="entry name" value="Collagen"/>
    <property type="match status" value="1"/>
</dbReference>
<dbReference type="PANTHER" id="PTHR24637">
    <property type="entry name" value="COLLAGEN"/>
    <property type="match status" value="1"/>
</dbReference>
<dbReference type="InterPro" id="IPR008160">
    <property type="entry name" value="Collagen"/>
</dbReference>
<evidence type="ECO:0000256" key="2">
    <source>
        <dbReference type="SAM" id="MobiDB-lite"/>
    </source>
</evidence>
<gene>
    <name evidence="4" type="ORF">MSPICULIGERA_LOCUS22093</name>
</gene>
<proteinExistence type="predicted"/>
<name>A0AA36DD34_9BILA</name>
<feature type="non-terminal residue" evidence="4">
    <location>
        <position position="334"/>
    </location>
</feature>
<dbReference type="PANTHER" id="PTHR24637:SF334">
    <property type="entry name" value="NEMATODE CUTICLE COLLAGEN N-TERMINAL DOMAIN-CONTAINING PROTEIN"/>
    <property type="match status" value="1"/>
</dbReference>
<sequence>MGSDYDTFRRLAIGSCLTSGLAIVILAVAAPTLYNHSMTDYYNIESRALVYKAKMERELMALSYPYFSLAAVVPRGLEDLFVRVVRNSAAHKDSPVSQETLEMMVCLVCQEILELLAMMVWMWNCHQKMRCRAPFVREDRLDHEALKVNAVSLGTQECQAMREKWAIRGVDGMAGPPGNHGKSGKKGPEGPPGNPGKTVIAGVGIKGPKGPPGPQGPKGKQGTTGRAAKEAGNPGSPGEPGEAGPQGVVGKMGEEGPYGPPGDPGMPASYCPSDCGVSHIIAPMTHAVFNAEAEKPKDQYAGYSVGTGDDEYSNRQLSNHPSGGYRNRFVHWQQ</sequence>
<evidence type="ECO:0000313" key="4">
    <source>
        <dbReference type="EMBL" id="CAJ0584025.1"/>
    </source>
</evidence>
<organism evidence="4 5">
    <name type="scientific">Mesorhabditis spiculigera</name>
    <dbReference type="NCBI Taxonomy" id="96644"/>
    <lineage>
        <taxon>Eukaryota</taxon>
        <taxon>Metazoa</taxon>
        <taxon>Ecdysozoa</taxon>
        <taxon>Nematoda</taxon>
        <taxon>Chromadorea</taxon>
        <taxon>Rhabditida</taxon>
        <taxon>Rhabditina</taxon>
        <taxon>Rhabditomorpha</taxon>
        <taxon>Rhabditoidea</taxon>
        <taxon>Rhabditidae</taxon>
        <taxon>Mesorhabditinae</taxon>
        <taxon>Mesorhabditis</taxon>
    </lineage>
</organism>
<feature type="compositionally biased region" description="Low complexity" evidence="2">
    <location>
        <begin position="217"/>
        <end position="249"/>
    </location>
</feature>
<reference evidence="4" key="1">
    <citation type="submission" date="2023-06" db="EMBL/GenBank/DDBJ databases">
        <authorList>
            <person name="Delattre M."/>
        </authorList>
    </citation>
    <scope>NUCLEOTIDE SEQUENCE</scope>
    <source>
        <strain evidence="4">AF72</strain>
    </source>
</reference>
<evidence type="ECO:0000256" key="1">
    <source>
        <dbReference type="ARBA" id="ARBA00022737"/>
    </source>
</evidence>
<evidence type="ECO:0000313" key="5">
    <source>
        <dbReference type="Proteomes" id="UP001177023"/>
    </source>
</evidence>
<keyword evidence="3" id="KW-0472">Membrane</keyword>
<dbReference type="Proteomes" id="UP001177023">
    <property type="component" value="Unassembled WGS sequence"/>
</dbReference>